<proteinExistence type="predicted"/>
<sequence length="142" mass="16264">MSTAGSAPDELVYPNQISKEWLFDLYNNAYFEVERDSDGDVCIRQGFRIWAFPIREGEQIRFMSQFRASPAHDLADRLLYVNRVNDELHIVRAYVDRDGDIGFDGYLVVSGGVTRRNIIFATRTFIDHVRAALAKDETDVIA</sequence>
<name>A0A178MF37_9CHLR</name>
<organism evidence="1 2">
    <name type="scientific">Chloroflexus islandicus</name>
    <dbReference type="NCBI Taxonomy" id="1707952"/>
    <lineage>
        <taxon>Bacteria</taxon>
        <taxon>Bacillati</taxon>
        <taxon>Chloroflexota</taxon>
        <taxon>Chloroflexia</taxon>
        <taxon>Chloroflexales</taxon>
        <taxon>Chloroflexineae</taxon>
        <taxon>Chloroflexaceae</taxon>
        <taxon>Chloroflexus</taxon>
    </lineage>
</organism>
<dbReference type="InterPro" id="IPR019660">
    <property type="entry name" value="Put_sensory_transdc_reg_YbjN"/>
</dbReference>
<dbReference type="OrthoDB" id="157577at2"/>
<accession>A0A178MF37</accession>
<keyword evidence="1" id="KW-0808">Transferase</keyword>
<dbReference type="Proteomes" id="UP000078287">
    <property type="component" value="Unassembled WGS sequence"/>
</dbReference>
<dbReference type="AlphaFoldDB" id="A0A178MF37"/>
<evidence type="ECO:0000313" key="2">
    <source>
        <dbReference type="Proteomes" id="UP000078287"/>
    </source>
</evidence>
<dbReference type="RefSeq" id="WP_066784556.1">
    <property type="nucleotide sequence ID" value="NZ_LWQS01000038.1"/>
</dbReference>
<reference evidence="1 2" key="1">
    <citation type="submission" date="2016-04" db="EMBL/GenBank/DDBJ databases">
        <title>Chloroflexus islandicus sp. nov., a thermophilic filamentous anoxygenic phototrophic bacterium from geyser Strokkur (Iceland).</title>
        <authorList>
            <person name="Gaisin V.A."/>
            <person name="Kalashnikov A.M."/>
            <person name="Sukhacheva M.V."/>
            <person name="Grouzdev D.S."/>
            <person name="Ivanov T.M."/>
            <person name="Kuznetsov B."/>
            <person name="Gorlenko V.M."/>
        </authorList>
    </citation>
    <scope>NUCLEOTIDE SEQUENCE [LARGE SCALE GENOMIC DNA]</scope>
    <source>
        <strain evidence="2">isl-2</strain>
    </source>
</reference>
<keyword evidence="2" id="KW-1185">Reference proteome</keyword>
<dbReference type="EMBL" id="LWQS01000038">
    <property type="protein sequence ID" value="OAN47381.1"/>
    <property type="molecule type" value="Genomic_DNA"/>
</dbReference>
<dbReference type="CDD" id="cd17511">
    <property type="entry name" value="YbjN_AmyR-like"/>
    <property type="match status" value="1"/>
</dbReference>
<protein>
    <submittedName>
        <fullName evidence="1">Ornithine acetyltransferase</fullName>
    </submittedName>
</protein>
<gene>
    <name evidence="1" type="ORF">A6A03_01165</name>
</gene>
<dbReference type="STRING" id="1707952.A6A03_01165"/>
<dbReference type="GO" id="GO:0016740">
    <property type="term" value="F:transferase activity"/>
    <property type="evidence" value="ECO:0007669"/>
    <property type="project" value="UniProtKB-KW"/>
</dbReference>
<comment type="caution">
    <text evidence="1">The sequence shown here is derived from an EMBL/GenBank/DDBJ whole genome shotgun (WGS) entry which is preliminary data.</text>
</comment>
<dbReference type="Pfam" id="PF10722">
    <property type="entry name" value="YbjN"/>
    <property type="match status" value="1"/>
</dbReference>
<evidence type="ECO:0000313" key="1">
    <source>
        <dbReference type="EMBL" id="OAN47381.1"/>
    </source>
</evidence>